<sequence>MNYQSDFETWKDRIEALPLSEVKLPNQPIDEVTAGAETLAKEAGKDKDALVEAGLDATLIDELPTLSGAVRFSQAEWMSEFNAQQEAQKDWLEQSPLAYKLRDEIVHHFSFAYRNEPKIKTKISRIKEGSTHADMIQDLIELAVLGDKNPEPLSKINFDVTLNQQARTTSHRMSELLALSNGSKDETSASKLLRDKAYTLLTNHMSTIREYGKYVFWKDENRKEKYMANYKA</sequence>
<dbReference type="EMBL" id="QQWG01000009">
    <property type="protein sequence ID" value="RRG21132.1"/>
    <property type="molecule type" value="Genomic_DNA"/>
</dbReference>
<protein>
    <submittedName>
        <fullName evidence="1">Uncharacterized protein</fullName>
    </submittedName>
</protein>
<accession>A0A425Y077</accession>
<dbReference type="OrthoDB" id="1115578at2"/>
<evidence type="ECO:0000313" key="2">
    <source>
        <dbReference type="Proteomes" id="UP000285794"/>
    </source>
</evidence>
<evidence type="ECO:0000313" key="1">
    <source>
        <dbReference type="EMBL" id="RRG21132.1"/>
    </source>
</evidence>
<name>A0A425Y077_9BACT</name>
<organism evidence="1 2">
    <name type="scientific">Ancylomarina euxinus</name>
    <dbReference type="NCBI Taxonomy" id="2283627"/>
    <lineage>
        <taxon>Bacteria</taxon>
        <taxon>Pseudomonadati</taxon>
        <taxon>Bacteroidota</taxon>
        <taxon>Bacteroidia</taxon>
        <taxon>Marinilabiliales</taxon>
        <taxon>Marinifilaceae</taxon>
        <taxon>Ancylomarina</taxon>
    </lineage>
</organism>
<dbReference type="Proteomes" id="UP000285794">
    <property type="component" value="Unassembled WGS sequence"/>
</dbReference>
<dbReference type="AlphaFoldDB" id="A0A425Y077"/>
<keyword evidence="2" id="KW-1185">Reference proteome</keyword>
<reference evidence="1 2" key="1">
    <citation type="submission" date="2018-07" db="EMBL/GenBank/DDBJ databases">
        <title>Draft genome sequence of Ancylomarina sp. M1P.</title>
        <authorList>
            <person name="Yadav S."/>
            <person name="Villanueva L."/>
            <person name="Damste J.S.S."/>
        </authorList>
    </citation>
    <scope>NUCLEOTIDE SEQUENCE [LARGE SCALE GENOMIC DNA]</scope>
    <source>
        <strain evidence="1 2">M1P</strain>
    </source>
</reference>
<gene>
    <name evidence="1" type="ORF">DWB61_10335</name>
</gene>
<comment type="caution">
    <text evidence="1">The sequence shown here is derived from an EMBL/GenBank/DDBJ whole genome shotgun (WGS) entry which is preliminary data.</text>
</comment>
<dbReference type="RefSeq" id="WP_125030824.1">
    <property type="nucleotide sequence ID" value="NZ_JAPXVP010000008.1"/>
</dbReference>
<proteinExistence type="predicted"/>